<feature type="compositionally biased region" description="Polar residues" evidence="1">
    <location>
        <begin position="1"/>
        <end position="10"/>
    </location>
</feature>
<evidence type="ECO:0000256" key="1">
    <source>
        <dbReference type="SAM" id="MobiDB-lite"/>
    </source>
</evidence>
<gene>
    <name evidence="2" type="ORF">GCM10010422_20230</name>
</gene>
<sequence length="76" mass="8236">MLITRIQHTSRNPAANPRAEAAAPPWRQCSAALEPETPSPPRHLLPEPINATDSADSHLTVLLLNSGRLSDPYSES</sequence>
<name>A0ABN3L5W0_9ACTN</name>
<organism evidence="2 3">
    <name type="scientific">Streptomyces graminearus</name>
    <dbReference type="NCBI Taxonomy" id="284030"/>
    <lineage>
        <taxon>Bacteria</taxon>
        <taxon>Bacillati</taxon>
        <taxon>Actinomycetota</taxon>
        <taxon>Actinomycetes</taxon>
        <taxon>Kitasatosporales</taxon>
        <taxon>Streptomycetaceae</taxon>
        <taxon>Streptomyces</taxon>
    </lineage>
</organism>
<proteinExistence type="predicted"/>
<comment type="caution">
    <text evidence="2">The sequence shown here is derived from an EMBL/GenBank/DDBJ whole genome shotgun (WGS) entry which is preliminary data.</text>
</comment>
<dbReference type="Proteomes" id="UP001501721">
    <property type="component" value="Unassembled WGS sequence"/>
</dbReference>
<evidence type="ECO:0000313" key="2">
    <source>
        <dbReference type="EMBL" id="GAA2476538.1"/>
    </source>
</evidence>
<reference evidence="2 3" key="1">
    <citation type="journal article" date="2019" name="Int. J. Syst. Evol. Microbiol.">
        <title>The Global Catalogue of Microorganisms (GCM) 10K type strain sequencing project: providing services to taxonomists for standard genome sequencing and annotation.</title>
        <authorList>
            <consortium name="The Broad Institute Genomics Platform"/>
            <consortium name="The Broad Institute Genome Sequencing Center for Infectious Disease"/>
            <person name="Wu L."/>
            <person name="Ma J."/>
        </authorList>
    </citation>
    <scope>NUCLEOTIDE SEQUENCE [LARGE SCALE GENOMIC DNA]</scope>
    <source>
        <strain evidence="2 3">JCM 6923</strain>
    </source>
</reference>
<keyword evidence="3" id="KW-1185">Reference proteome</keyword>
<feature type="region of interest" description="Disordered" evidence="1">
    <location>
        <begin position="1"/>
        <end position="52"/>
    </location>
</feature>
<dbReference type="EMBL" id="BAAATL010000008">
    <property type="protein sequence ID" value="GAA2476538.1"/>
    <property type="molecule type" value="Genomic_DNA"/>
</dbReference>
<evidence type="ECO:0000313" key="3">
    <source>
        <dbReference type="Proteomes" id="UP001501721"/>
    </source>
</evidence>
<feature type="compositionally biased region" description="Low complexity" evidence="1">
    <location>
        <begin position="11"/>
        <end position="25"/>
    </location>
</feature>
<protein>
    <submittedName>
        <fullName evidence="2">Uncharacterized protein</fullName>
    </submittedName>
</protein>
<accession>A0ABN3L5W0</accession>